<keyword evidence="5" id="KW-1185">Reference proteome</keyword>
<evidence type="ECO:0000313" key="5">
    <source>
        <dbReference type="Proteomes" id="UP000249334"/>
    </source>
</evidence>
<dbReference type="EMBL" id="PYAG01000015">
    <property type="protein sequence ID" value="RAO32993.1"/>
    <property type="molecule type" value="Genomic_DNA"/>
</dbReference>
<proteinExistence type="predicted"/>
<evidence type="ECO:0000313" key="3">
    <source>
        <dbReference type="EMBL" id="SCF19031.1"/>
    </source>
</evidence>
<reference evidence="3 4" key="1">
    <citation type="submission" date="2016-06" db="EMBL/GenBank/DDBJ databases">
        <authorList>
            <person name="Kjaerup R.B."/>
            <person name="Dalgaard T.S."/>
            <person name="Juul-Madsen H.R."/>
        </authorList>
    </citation>
    <scope>NUCLEOTIDE SEQUENCE [LARGE SCALE GENOMIC DNA]</scope>
    <source>
        <strain evidence="3 4">DSM 44871</strain>
    </source>
</reference>
<evidence type="ECO:0000313" key="4">
    <source>
        <dbReference type="Proteomes" id="UP000198864"/>
    </source>
</evidence>
<sequence length="45" mass="4713">MSGQRLARRVGMVVAALALAVMAGGASGSFGEFQAFDYVWTAPQH</sequence>
<dbReference type="EMBL" id="FMCR01000004">
    <property type="protein sequence ID" value="SCF19031.1"/>
    <property type="molecule type" value="Genomic_DNA"/>
</dbReference>
<accession>A0A1C4YFB0</accession>
<dbReference type="Proteomes" id="UP000249419">
    <property type="component" value="Unassembled WGS sequence"/>
</dbReference>
<dbReference type="AlphaFoldDB" id="A0A1C4YFB0"/>
<dbReference type="Proteomes" id="UP000198864">
    <property type="component" value="Unassembled WGS sequence"/>
</dbReference>
<dbReference type="EMBL" id="PXXW01000045">
    <property type="protein sequence ID" value="RAN93501.1"/>
    <property type="molecule type" value="Genomic_DNA"/>
</dbReference>
<evidence type="ECO:0000313" key="1">
    <source>
        <dbReference type="EMBL" id="RAN93501.1"/>
    </source>
</evidence>
<name>A0A1C4YFB0_9ACTN</name>
<gene>
    <name evidence="3" type="ORF">GA0070561_4116</name>
    <name evidence="1" type="ORF">GAR05_05412</name>
    <name evidence="2" type="ORF">PSN13_03684</name>
</gene>
<reference evidence="1 5" key="3">
    <citation type="submission" date="2018-03" db="EMBL/GenBank/DDBJ databases">
        <title>Genomic framework for the identification of Micromonospora saelicesensis and Micromonospora noduli.</title>
        <authorList>
            <person name="Riesco R."/>
            <person name="Trujillo M.E."/>
        </authorList>
    </citation>
    <scope>NUCLEOTIDE SEQUENCE [LARGE SCALE GENOMIC DNA]</scope>
    <source>
        <strain evidence="1 5">GAR05</strain>
    </source>
</reference>
<protein>
    <submittedName>
        <fullName evidence="3">Uncharacterized protein</fullName>
    </submittedName>
</protein>
<evidence type="ECO:0000313" key="2">
    <source>
        <dbReference type="EMBL" id="RAO32993.1"/>
    </source>
</evidence>
<organism evidence="3 4">
    <name type="scientific">Micromonospora saelicesensis</name>
    <dbReference type="NCBI Taxonomy" id="285676"/>
    <lineage>
        <taxon>Bacteria</taxon>
        <taxon>Bacillati</taxon>
        <taxon>Actinomycetota</taxon>
        <taxon>Actinomycetes</taxon>
        <taxon>Micromonosporales</taxon>
        <taxon>Micromonosporaceae</taxon>
        <taxon>Micromonospora</taxon>
    </lineage>
</organism>
<reference evidence="2 6" key="2">
    <citation type="submission" date="2018-03" db="EMBL/GenBank/DDBJ databases">
        <title>Defining the species Micromonospora saelicesensis and Micromonospora noduli under the framework of genomics.</title>
        <authorList>
            <person name="Riesco R."/>
            <person name="Trujillo M.E."/>
        </authorList>
    </citation>
    <scope>NUCLEOTIDE SEQUENCE [LARGE SCALE GENOMIC DNA]</scope>
    <source>
        <strain evidence="2 6">PSN13</strain>
    </source>
</reference>
<evidence type="ECO:0000313" key="6">
    <source>
        <dbReference type="Proteomes" id="UP000249419"/>
    </source>
</evidence>
<dbReference type="Proteomes" id="UP000249334">
    <property type="component" value="Unassembled WGS sequence"/>
</dbReference>